<dbReference type="AlphaFoldDB" id="A0AAD1WQ11"/>
<evidence type="ECO:0000256" key="4">
    <source>
        <dbReference type="ARBA" id="ARBA00022679"/>
    </source>
</evidence>
<comment type="similarity">
    <text evidence="2">Belongs to the glycosyltransferase 6 family.</text>
</comment>
<evidence type="ECO:0000256" key="8">
    <source>
        <dbReference type="ARBA" id="ARBA00023136"/>
    </source>
</evidence>
<dbReference type="GO" id="GO:0031982">
    <property type="term" value="C:vesicle"/>
    <property type="evidence" value="ECO:0007669"/>
    <property type="project" value="TreeGrafter"/>
</dbReference>
<keyword evidence="11" id="KW-0479">Metal-binding</keyword>
<keyword evidence="3" id="KW-0328">Glycosyltransferase</keyword>
<feature type="active site" description="Nucleophile" evidence="9">
    <location>
        <position position="523"/>
    </location>
</feature>
<dbReference type="PANTHER" id="PTHR10462">
    <property type="entry name" value="GLYCOSYLTRANSFERASE-RELATED"/>
    <property type="match status" value="1"/>
</dbReference>
<keyword evidence="8" id="KW-0472">Membrane</keyword>
<evidence type="ECO:0000256" key="10">
    <source>
        <dbReference type="PIRSR" id="PIRSR605076-2"/>
    </source>
</evidence>
<dbReference type="EMBL" id="OW240920">
    <property type="protein sequence ID" value="CAH2316618.1"/>
    <property type="molecule type" value="Genomic_DNA"/>
</dbReference>
<evidence type="ECO:0000256" key="7">
    <source>
        <dbReference type="ARBA" id="ARBA00022989"/>
    </source>
</evidence>
<dbReference type="PANTHER" id="PTHR10462:SF55">
    <property type="entry name" value="HISTO-BLOOD GROUP ABO SYSTEM TRANSFERASE 1"/>
    <property type="match status" value="1"/>
</dbReference>
<comment type="cofactor">
    <cofactor evidence="11">
        <name>Mn(2+)</name>
        <dbReference type="ChEBI" id="CHEBI:29035"/>
    </cofactor>
    <text evidence="11">Binds 1 Mn(2+) ion per subunit.</text>
</comment>
<feature type="binding site" evidence="10">
    <location>
        <position position="344"/>
    </location>
    <ligand>
        <name>UDP-N-acetyl-alpha-D-galactosamine</name>
        <dbReference type="ChEBI" id="CHEBI:67138"/>
    </ligand>
</feature>
<dbReference type="SUPFAM" id="SSF53448">
    <property type="entry name" value="Nucleotide-diphospho-sugar transferases"/>
    <property type="match status" value="2"/>
</dbReference>
<dbReference type="Proteomes" id="UP001295444">
    <property type="component" value="Chromosome 09"/>
</dbReference>
<dbReference type="InterPro" id="IPR029044">
    <property type="entry name" value="Nucleotide-diphossugar_trans"/>
</dbReference>
<feature type="binding site" evidence="10">
    <location>
        <position position="546"/>
    </location>
    <ligand>
        <name>an alpha-L-fucosyl-(1-&gt;2)-beta-D-galactosyl derivative</name>
        <dbReference type="ChEBI" id="CHEBI:140327"/>
    </ligand>
</feature>
<evidence type="ECO:0000256" key="1">
    <source>
        <dbReference type="ARBA" id="ARBA00004606"/>
    </source>
</evidence>
<feature type="binding site" evidence="10">
    <location>
        <position position="453"/>
    </location>
    <ligand>
        <name>an alpha-L-fucosyl-(1-&gt;2)-beta-D-galactosyl derivative</name>
        <dbReference type="ChEBI" id="CHEBI:140327"/>
    </ligand>
</feature>
<dbReference type="GO" id="GO:0005975">
    <property type="term" value="P:carbohydrate metabolic process"/>
    <property type="evidence" value="ECO:0007669"/>
    <property type="project" value="InterPro"/>
</dbReference>
<accession>A0AAD1WQ11</accession>
<feature type="binding site" evidence="10">
    <location>
        <position position="465"/>
    </location>
    <ligand>
        <name>an alpha-L-fucosyl-(1-&gt;2)-beta-D-galactosyl derivative</name>
        <dbReference type="ChEBI" id="CHEBI:140327"/>
    </ligand>
</feature>
<dbReference type="GO" id="GO:0016020">
    <property type="term" value="C:membrane"/>
    <property type="evidence" value="ECO:0007669"/>
    <property type="project" value="UniProtKB-SubCell"/>
</dbReference>
<evidence type="ECO:0000313" key="12">
    <source>
        <dbReference type="EMBL" id="CAH2316618.1"/>
    </source>
</evidence>
<dbReference type="GO" id="GO:0046872">
    <property type="term" value="F:metal ion binding"/>
    <property type="evidence" value="ECO:0007669"/>
    <property type="project" value="UniProtKB-KW"/>
</dbReference>
<evidence type="ECO:0000256" key="9">
    <source>
        <dbReference type="PIRSR" id="PIRSR605076-1"/>
    </source>
</evidence>
<organism evidence="12 13">
    <name type="scientific">Pelobates cultripes</name>
    <name type="common">Western spadefoot toad</name>
    <dbReference type="NCBI Taxonomy" id="61616"/>
    <lineage>
        <taxon>Eukaryota</taxon>
        <taxon>Metazoa</taxon>
        <taxon>Chordata</taxon>
        <taxon>Craniata</taxon>
        <taxon>Vertebrata</taxon>
        <taxon>Euteleostomi</taxon>
        <taxon>Amphibia</taxon>
        <taxon>Batrachia</taxon>
        <taxon>Anura</taxon>
        <taxon>Pelobatoidea</taxon>
        <taxon>Pelobatidae</taxon>
        <taxon>Pelobates</taxon>
    </lineage>
</organism>
<feature type="binding site" evidence="10">
    <location>
        <position position="523"/>
    </location>
    <ligand>
        <name>an alpha-L-fucosyl-(1-&gt;2)-beta-D-galactosyl derivative</name>
        <dbReference type="ChEBI" id="CHEBI:140327"/>
    </ligand>
</feature>
<dbReference type="Pfam" id="PF03414">
    <property type="entry name" value="Glyco_transf_6"/>
    <property type="match status" value="2"/>
</dbReference>
<comment type="subcellular location">
    <subcellularLocation>
        <location evidence="1">Membrane</location>
        <topology evidence="1">Single-pass type II membrane protein</topology>
    </subcellularLocation>
</comment>
<keyword evidence="4 12" id="KW-0808">Transferase</keyword>
<keyword evidence="6" id="KW-0735">Signal-anchor</keyword>
<dbReference type="GO" id="GO:0016758">
    <property type="term" value="F:hexosyltransferase activity"/>
    <property type="evidence" value="ECO:0007669"/>
    <property type="project" value="InterPro"/>
</dbReference>
<proteinExistence type="inferred from homology"/>
<keyword evidence="7" id="KW-1133">Transmembrane helix</keyword>
<name>A0AAD1WQ11_PELCU</name>
<evidence type="ECO:0000256" key="5">
    <source>
        <dbReference type="ARBA" id="ARBA00022692"/>
    </source>
</evidence>
<dbReference type="FunFam" id="3.90.550.10:FF:000022">
    <property type="entry name" value="Histo-blood group ABO system transferase"/>
    <property type="match status" value="2"/>
</dbReference>
<feature type="binding site" evidence="11">
    <location>
        <position position="433"/>
    </location>
    <ligand>
        <name>Mn(2+)</name>
        <dbReference type="ChEBI" id="CHEBI:29035"/>
    </ligand>
</feature>
<keyword evidence="13" id="KW-1185">Reference proteome</keyword>
<keyword evidence="11" id="KW-0464">Manganese</keyword>
<keyword evidence="5" id="KW-0812">Transmembrane</keyword>
<sequence>MLYEKPQALTPPRTDVVMMTPWLAPIVWNGTYNIDILNAQFHQRGVRIGLAMFAIKKYVVFLKQFIETAEKFFMVGHKVNYYILTDRVEEVRQYNFTLGEGRQIFTLQSPTYKRWQDICFRRMEMIRNYTRDRFINEVDYLAVADIDMQFSDDVGVESLSELFGTLHPGYYNAPRQRFTYERRPESRAYIPPDEGDFYYAAGYFGGTTEEIYKLTNYCHNGIMADREKNIEALWHEESHLNKYFIYYKPTKLLSPEYLWDNRMGIPGFLKRRRFVAFLVQKPVLFRMLYEKPRALNPTRTDVVMMTPWLAPIVWNGTYNIDILNAQFHQRGVRIGLAMFAIKKYVVFLKNFIETAEKFFMVGHKVNYYILTDRVEEVHQYNFTLGEGRQLFTLQSPTYKRWQDICFRRMEMIRNYTRDRFINEVDYLAVADIDMQFSDDVGVESLSELFGTIHPGFYNAPRQRFTYERRPQSRAYIPYDEGDFYYAAGYFGGTTEEIYKLTNYCHNGIMADREKNIEALWHEESHLNKYFIYYKPTKLLSPEYLWDNRMGIPGFLKRRRFVAVPKNHNEIRNKRSIKEKQVASQNAKH</sequence>
<gene>
    <name evidence="12" type="ORF">PECUL_23A027620</name>
</gene>
<evidence type="ECO:0000256" key="2">
    <source>
        <dbReference type="ARBA" id="ARBA00010413"/>
    </source>
</evidence>
<evidence type="ECO:0000256" key="11">
    <source>
        <dbReference type="PIRSR" id="PIRSR605076-3"/>
    </source>
</evidence>
<reference evidence="12" key="1">
    <citation type="submission" date="2022-03" db="EMBL/GenBank/DDBJ databases">
        <authorList>
            <person name="Alioto T."/>
            <person name="Alioto T."/>
            <person name="Gomez Garrido J."/>
        </authorList>
    </citation>
    <scope>NUCLEOTIDE SEQUENCE</scope>
</reference>
<feature type="binding site" evidence="11">
    <location>
        <position position="431"/>
    </location>
    <ligand>
        <name>Mn(2+)</name>
        <dbReference type="ChEBI" id="CHEBI:29035"/>
    </ligand>
</feature>
<evidence type="ECO:0000256" key="3">
    <source>
        <dbReference type="ARBA" id="ARBA00022676"/>
    </source>
</evidence>
<evidence type="ECO:0000256" key="6">
    <source>
        <dbReference type="ARBA" id="ARBA00022968"/>
    </source>
</evidence>
<protein>
    <submittedName>
        <fullName evidence="12">Histo-blood group ABO system transferase-like</fullName>
    </submittedName>
</protein>
<dbReference type="Gene3D" id="3.90.550.10">
    <property type="entry name" value="Spore Coat Polysaccharide Biosynthesis Protein SpsA, Chain A"/>
    <property type="match status" value="2"/>
</dbReference>
<feature type="binding site" evidence="10">
    <location>
        <begin position="339"/>
        <end position="341"/>
    </location>
    <ligand>
        <name>UDP-N-acetyl-alpha-D-galactosamine</name>
        <dbReference type="ChEBI" id="CHEBI:67138"/>
    </ligand>
</feature>
<feature type="binding site" evidence="10">
    <location>
        <begin position="431"/>
        <end position="433"/>
    </location>
    <ligand>
        <name>UDP-N-acetyl-alpha-D-galactosamine</name>
        <dbReference type="ChEBI" id="CHEBI:67138"/>
    </ligand>
</feature>
<dbReference type="InterPro" id="IPR005076">
    <property type="entry name" value="Glyco_trans_6"/>
</dbReference>
<dbReference type="GO" id="GO:0005794">
    <property type="term" value="C:Golgi apparatus"/>
    <property type="evidence" value="ECO:0007669"/>
    <property type="project" value="TreeGrafter"/>
</dbReference>
<evidence type="ECO:0000313" key="13">
    <source>
        <dbReference type="Proteomes" id="UP001295444"/>
    </source>
</evidence>